<organism evidence="1 2">
    <name type="scientific">Naumovozyma castellii</name>
    <name type="common">Yeast</name>
    <name type="synonym">Saccharomyces castellii</name>
    <dbReference type="NCBI Taxonomy" id="27288"/>
    <lineage>
        <taxon>Eukaryota</taxon>
        <taxon>Fungi</taxon>
        <taxon>Dikarya</taxon>
        <taxon>Ascomycota</taxon>
        <taxon>Saccharomycotina</taxon>
        <taxon>Saccharomycetes</taxon>
        <taxon>Saccharomycetales</taxon>
        <taxon>Saccharomycetaceae</taxon>
        <taxon>Naumovozyma</taxon>
    </lineage>
</organism>
<reference key="2">
    <citation type="submission" date="2011-08" db="EMBL/GenBank/DDBJ databases">
        <title>Genome sequence of Naumovozyma castellii.</title>
        <authorList>
            <person name="Gordon J.L."/>
            <person name="Armisen D."/>
            <person name="Proux-Wera E."/>
            <person name="OhEigeartaigh S.S."/>
            <person name="Byrne K.P."/>
            <person name="Wolfe K.H."/>
        </authorList>
    </citation>
    <scope>NUCLEOTIDE SEQUENCE</scope>
    <source>
        <strain>Type strain:CBS 4309</strain>
    </source>
</reference>
<dbReference type="HOGENOM" id="CLU_1300019_0_0_1"/>
<keyword evidence="2" id="KW-1185">Reference proteome</keyword>
<dbReference type="RefSeq" id="XP_003674497.1">
    <property type="nucleotide sequence ID" value="XM_003674449.1"/>
</dbReference>
<reference evidence="1 2" key="1">
    <citation type="journal article" date="2011" name="Proc. Natl. Acad. Sci. U.S.A.">
        <title>Evolutionary erosion of yeast sex chromosomes by mating-type switching accidents.</title>
        <authorList>
            <person name="Gordon J.L."/>
            <person name="Armisen D."/>
            <person name="Proux-Wera E."/>
            <person name="Oheigeartaigh S.S."/>
            <person name="Byrne K.P."/>
            <person name="Wolfe K.H."/>
        </authorList>
    </citation>
    <scope>NUCLEOTIDE SEQUENCE [LARGE SCALE GENOMIC DNA]</scope>
    <source>
        <strain evidence="2">ATCC 76901 / BCRC 22586 / CBS 4309 / NBRC 1992 / NRRL Y-12630</strain>
    </source>
</reference>
<protein>
    <submittedName>
        <fullName evidence="1">Uncharacterized protein</fullName>
    </submittedName>
</protein>
<dbReference type="Proteomes" id="UP000001640">
    <property type="component" value="Chromosome 2"/>
</dbReference>
<dbReference type="GeneID" id="96901684"/>
<sequence>MESFGFIVKTQNDLAAVDDAFVAWRDNKPFSSVAQSVLVDTEDFCGIVVDSPKVVNQTILSLTTCDIIDSDNETLNEFQLSISLLGEKEEIPASLNDDFQDLLNNYYEFDGVHHSSANDSIVFGAWYGSDVDKVILIRLSTYMWSFTISNGVYANNYIEHIGDSAADSFGFILNVNNDTQLVDYAISKWENHETFNDNANVIAIDDEYYCYI</sequence>
<accession>G0VAZ7</accession>
<gene>
    <name evidence="1" type="primary">NCAS0B00360</name>
    <name evidence="1" type="ordered locus">NCAS_0B00360</name>
</gene>
<dbReference type="EMBL" id="HE576753">
    <property type="protein sequence ID" value="CCC68120.1"/>
    <property type="molecule type" value="Genomic_DNA"/>
</dbReference>
<name>G0VAZ7_NAUCA</name>
<evidence type="ECO:0000313" key="1">
    <source>
        <dbReference type="EMBL" id="CCC68120.1"/>
    </source>
</evidence>
<evidence type="ECO:0000313" key="2">
    <source>
        <dbReference type="Proteomes" id="UP000001640"/>
    </source>
</evidence>
<proteinExistence type="predicted"/>
<dbReference type="InParanoid" id="G0VAZ7"/>
<dbReference type="AlphaFoldDB" id="G0VAZ7"/>
<dbReference type="KEGG" id="ncs:NCAS_0B00360"/>